<dbReference type="PROSITE" id="PS51686">
    <property type="entry name" value="SAM_MT_RSMB_NOP"/>
    <property type="match status" value="1"/>
</dbReference>
<dbReference type="InterPro" id="IPR001678">
    <property type="entry name" value="MeTrfase_RsmB-F_NOP2_dom"/>
</dbReference>
<gene>
    <name evidence="8" type="ORF">GCM10023213_40870</name>
</gene>
<dbReference type="InterPro" id="IPR049560">
    <property type="entry name" value="MeTrfase_RsmB-F_NOP2_cat"/>
</dbReference>
<dbReference type="SUPFAM" id="SSF53335">
    <property type="entry name" value="S-adenosyl-L-methionine-dependent methyltransferases"/>
    <property type="match status" value="1"/>
</dbReference>
<feature type="binding site" evidence="5">
    <location>
        <position position="328"/>
    </location>
    <ligand>
        <name>S-adenosyl-L-methionine</name>
        <dbReference type="ChEBI" id="CHEBI:59789"/>
    </ligand>
</feature>
<dbReference type="PRINTS" id="PR02008">
    <property type="entry name" value="RCMTFAMILY"/>
</dbReference>
<evidence type="ECO:0000256" key="2">
    <source>
        <dbReference type="ARBA" id="ARBA00022679"/>
    </source>
</evidence>
<comment type="caution">
    <text evidence="5">Lacks conserved residue(s) required for the propagation of feature annotation.</text>
</comment>
<evidence type="ECO:0000313" key="9">
    <source>
        <dbReference type="Proteomes" id="UP001499852"/>
    </source>
</evidence>
<organism evidence="8 9">
    <name type="scientific">Prosthecobacter algae</name>
    <dbReference type="NCBI Taxonomy" id="1144682"/>
    <lineage>
        <taxon>Bacteria</taxon>
        <taxon>Pseudomonadati</taxon>
        <taxon>Verrucomicrobiota</taxon>
        <taxon>Verrucomicrobiia</taxon>
        <taxon>Verrucomicrobiales</taxon>
        <taxon>Verrucomicrobiaceae</taxon>
        <taxon>Prosthecobacter</taxon>
    </lineage>
</organism>
<dbReference type="PANTHER" id="PTHR22807">
    <property type="entry name" value="NOP2 YEAST -RELATED NOL1/NOP2/FMU SUN DOMAIN-CONTAINING"/>
    <property type="match status" value="1"/>
</dbReference>
<proteinExistence type="inferred from homology"/>
<evidence type="ECO:0000256" key="6">
    <source>
        <dbReference type="SAM" id="MobiDB-lite"/>
    </source>
</evidence>
<keyword evidence="4 5" id="KW-0694">RNA-binding</keyword>
<dbReference type="GO" id="GO:0032259">
    <property type="term" value="P:methylation"/>
    <property type="evidence" value="ECO:0007669"/>
    <property type="project" value="UniProtKB-KW"/>
</dbReference>
<dbReference type="PANTHER" id="PTHR22807:SF53">
    <property type="entry name" value="RIBOSOMAL RNA SMALL SUBUNIT METHYLTRANSFERASE B-RELATED"/>
    <property type="match status" value="1"/>
</dbReference>
<evidence type="ECO:0000259" key="7">
    <source>
        <dbReference type="PROSITE" id="PS51686"/>
    </source>
</evidence>
<dbReference type="CDD" id="cd02440">
    <property type="entry name" value="AdoMet_MTases"/>
    <property type="match status" value="1"/>
</dbReference>
<keyword evidence="2 5" id="KW-0808">Transferase</keyword>
<keyword evidence="1 5" id="KW-0489">Methyltransferase</keyword>
<evidence type="ECO:0000256" key="1">
    <source>
        <dbReference type="ARBA" id="ARBA00022603"/>
    </source>
</evidence>
<comment type="caution">
    <text evidence="8">The sequence shown here is derived from an EMBL/GenBank/DDBJ whole genome shotgun (WGS) entry which is preliminary data.</text>
</comment>
<feature type="active site" description="Nucleophile" evidence="5">
    <location>
        <position position="381"/>
    </location>
</feature>
<accession>A0ABP9PMX1</accession>
<comment type="similarity">
    <text evidence="5">Belongs to the class I-like SAM-binding methyltransferase superfamily. RsmB/NOP family.</text>
</comment>
<dbReference type="Gene3D" id="3.40.50.150">
    <property type="entry name" value="Vaccinia Virus protein VP39"/>
    <property type="match status" value="1"/>
</dbReference>
<evidence type="ECO:0000256" key="4">
    <source>
        <dbReference type="ARBA" id="ARBA00022884"/>
    </source>
</evidence>
<dbReference type="EMBL" id="BAABIA010000009">
    <property type="protein sequence ID" value="GAA5146948.1"/>
    <property type="molecule type" value="Genomic_DNA"/>
</dbReference>
<feature type="compositionally biased region" description="Low complexity" evidence="6">
    <location>
        <begin position="439"/>
        <end position="453"/>
    </location>
</feature>
<dbReference type="Proteomes" id="UP001499852">
    <property type="component" value="Unassembled WGS sequence"/>
</dbReference>
<protein>
    <submittedName>
        <fullName evidence="8">Class I SAM-dependent methyltransferase</fullName>
    </submittedName>
</protein>
<keyword evidence="3 5" id="KW-0949">S-adenosyl-L-methionine</keyword>
<evidence type="ECO:0000256" key="3">
    <source>
        <dbReference type="ARBA" id="ARBA00022691"/>
    </source>
</evidence>
<reference evidence="9" key="1">
    <citation type="journal article" date="2019" name="Int. J. Syst. Evol. Microbiol.">
        <title>The Global Catalogue of Microorganisms (GCM) 10K type strain sequencing project: providing services to taxonomists for standard genome sequencing and annotation.</title>
        <authorList>
            <consortium name="The Broad Institute Genomics Platform"/>
            <consortium name="The Broad Institute Genome Sequencing Center for Infectious Disease"/>
            <person name="Wu L."/>
            <person name="Ma J."/>
        </authorList>
    </citation>
    <scope>NUCLEOTIDE SEQUENCE [LARGE SCALE GENOMIC DNA]</scope>
    <source>
        <strain evidence="9">JCM 18053</strain>
    </source>
</reference>
<evidence type="ECO:0000313" key="8">
    <source>
        <dbReference type="EMBL" id="GAA5146948.1"/>
    </source>
</evidence>
<evidence type="ECO:0000256" key="5">
    <source>
        <dbReference type="PROSITE-ProRule" id="PRU01023"/>
    </source>
</evidence>
<feature type="domain" description="SAM-dependent MTase RsmB/NOP-type" evidence="7">
    <location>
        <begin position="169"/>
        <end position="429"/>
    </location>
</feature>
<name>A0ABP9PMX1_9BACT</name>
<dbReference type="GO" id="GO:0008168">
    <property type="term" value="F:methyltransferase activity"/>
    <property type="evidence" value="ECO:0007669"/>
    <property type="project" value="UniProtKB-KW"/>
</dbReference>
<feature type="binding site" evidence="5">
    <location>
        <position position="283"/>
    </location>
    <ligand>
        <name>S-adenosyl-L-methionine</name>
        <dbReference type="ChEBI" id="CHEBI:59789"/>
    </ligand>
</feature>
<dbReference type="Gene3D" id="3.30.70.1170">
    <property type="entry name" value="Sun protein, domain 3"/>
    <property type="match status" value="1"/>
</dbReference>
<feature type="region of interest" description="Disordered" evidence="6">
    <location>
        <begin position="432"/>
        <end position="453"/>
    </location>
</feature>
<sequence length="453" mass="51388">MRYCPTDGLHFAPSEANGTVLPVKLHYHLIAQIISSLRDVFVDRRYADKVVEFAFKRHPKWGSRDRRLFAEAIYEIVRHWRWYWHLAGLPDSEHNHPELLTPEKLWHVWSAYWIMAENELPFFDEVNGVRRASIIERSKQEVSPALRHSIPDWMEARLGRELGASWPAIRETLNKPADVYLRVNTLKTERRSLKTRLSQDGFTTETLKEIPTALHMRQRYNVFGMAAFKEGMFEVQDASSQCVAPFLQVEPGMKVVDACAGAGGKTLHLGALMQNKGKIIALDVHDWKLTELRRRAARAGVDVAETRVIEGTKTLKRLAGYADRLLLDVPCSGLGVLRRNPDAKWKLSNEEIDRLIIEQQDILTRYSALVKPGGKMVYATCSILPGENELQVQKFLAAHGDQWTLEEELKINPAETGHDGFYAARLLRKPAAPTPPPVVEAQEAPVEAPAQEA</sequence>
<keyword evidence="9" id="KW-1185">Reference proteome</keyword>
<dbReference type="InterPro" id="IPR054728">
    <property type="entry name" value="RsmB-like_ferredoxin"/>
</dbReference>
<dbReference type="InterPro" id="IPR023267">
    <property type="entry name" value="RCMT"/>
</dbReference>
<dbReference type="Pfam" id="PF22458">
    <property type="entry name" value="RsmF-B_ferredox"/>
    <property type="match status" value="1"/>
</dbReference>
<dbReference type="Pfam" id="PF01189">
    <property type="entry name" value="Methyltr_RsmB-F"/>
    <property type="match status" value="1"/>
</dbReference>
<dbReference type="InterPro" id="IPR029063">
    <property type="entry name" value="SAM-dependent_MTases_sf"/>
</dbReference>